<reference evidence="13" key="1">
    <citation type="submission" date="2023-07" db="EMBL/GenBank/DDBJ databases">
        <title>draft genome sequence of fig (Ficus carica).</title>
        <authorList>
            <person name="Takahashi T."/>
            <person name="Nishimura K."/>
        </authorList>
    </citation>
    <scope>NUCLEOTIDE SEQUENCE</scope>
</reference>
<dbReference type="PROSITE" id="PS51746">
    <property type="entry name" value="PPM_2"/>
    <property type="match status" value="1"/>
</dbReference>
<evidence type="ECO:0000256" key="2">
    <source>
        <dbReference type="ARBA" id="ARBA00001946"/>
    </source>
</evidence>
<dbReference type="SMART" id="SM00332">
    <property type="entry name" value="PP2Cc"/>
    <property type="match status" value="1"/>
</dbReference>
<gene>
    <name evidence="13" type="ORF">TIFTF001_000383</name>
</gene>
<dbReference type="EC" id="3.1.3.16" evidence="4"/>
<evidence type="ECO:0000259" key="12">
    <source>
        <dbReference type="PROSITE" id="PS51746"/>
    </source>
</evidence>
<dbReference type="SMART" id="SM00331">
    <property type="entry name" value="PP2C_SIG"/>
    <property type="match status" value="1"/>
</dbReference>
<evidence type="ECO:0000256" key="7">
    <source>
        <dbReference type="ARBA" id="ARBA00022842"/>
    </source>
</evidence>
<dbReference type="PANTHER" id="PTHR47992">
    <property type="entry name" value="PROTEIN PHOSPHATASE"/>
    <property type="match status" value="1"/>
</dbReference>
<evidence type="ECO:0000313" key="13">
    <source>
        <dbReference type="EMBL" id="GMN24045.1"/>
    </source>
</evidence>
<dbReference type="CDD" id="cd00143">
    <property type="entry name" value="PP2Cc"/>
    <property type="match status" value="1"/>
</dbReference>
<dbReference type="EMBL" id="BTGU01000001">
    <property type="protein sequence ID" value="GMN24045.1"/>
    <property type="molecule type" value="Genomic_DNA"/>
</dbReference>
<dbReference type="InterPro" id="IPR001932">
    <property type="entry name" value="PPM-type_phosphatase-like_dom"/>
</dbReference>
<dbReference type="GO" id="GO:0009788">
    <property type="term" value="P:negative regulation of abscisic acid-activated signaling pathway"/>
    <property type="evidence" value="ECO:0007669"/>
    <property type="project" value="UniProtKB-ARBA"/>
</dbReference>
<dbReference type="Gramene" id="FCD_00002202-RA">
    <property type="protein sequence ID" value="FCD_00002202-RA:cds"/>
    <property type="gene ID" value="FCD_00002202"/>
</dbReference>
<dbReference type="AlphaFoldDB" id="A0AA87Z4F0"/>
<dbReference type="InterPro" id="IPR000222">
    <property type="entry name" value="PP2C_BS"/>
</dbReference>
<dbReference type="Proteomes" id="UP001187192">
    <property type="component" value="Unassembled WGS sequence"/>
</dbReference>
<evidence type="ECO:0000256" key="1">
    <source>
        <dbReference type="ARBA" id="ARBA00001936"/>
    </source>
</evidence>
<organism evidence="13 14">
    <name type="scientific">Ficus carica</name>
    <name type="common">Common fig</name>
    <dbReference type="NCBI Taxonomy" id="3494"/>
    <lineage>
        <taxon>Eukaryota</taxon>
        <taxon>Viridiplantae</taxon>
        <taxon>Streptophyta</taxon>
        <taxon>Embryophyta</taxon>
        <taxon>Tracheophyta</taxon>
        <taxon>Spermatophyta</taxon>
        <taxon>Magnoliopsida</taxon>
        <taxon>eudicotyledons</taxon>
        <taxon>Gunneridae</taxon>
        <taxon>Pentapetalae</taxon>
        <taxon>rosids</taxon>
        <taxon>fabids</taxon>
        <taxon>Rosales</taxon>
        <taxon>Moraceae</taxon>
        <taxon>Ficeae</taxon>
        <taxon>Ficus</taxon>
    </lineage>
</organism>
<feature type="domain" description="PPM-type phosphatase" evidence="12">
    <location>
        <begin position="118"/>
        <end position="414"/>
    </location>
</feature>
<evidence type="ECO:0000256" key="10">
    <source>
        <dbReference type="RuleBase" id="RU003465"/>
    </source>
</evidence>
<feature type="region of interest" description="Disordered" evidence="11">
    <location>
        <begin position="360"/>
        <end position="382"/>
    </location>
</feature>
<protein>
    <recommendedName>
        <fullName evidence="4">protein-serine/threonine phosphatase</fullName>
        <ecNumber evidence="4">3.1.3.16</ecNumber>
    </recommendedName>
</protein>
<keyword evidence="14" id="KW-1185">Reference proteome</keyword>
<dbReference type="SUPFAM" id="SSF81606">
    <property type="entry name" value="PP2C-like"/>
    <property type="match status" value="1"/>
</dbReference>
<comment type="cofactor">
    <cofactor evidence="1">
        <name>Mn(2+)</name>
        <dbReference type="ChEBI" id="CHEBI:29035"/>
    </cofactor>
</comment>
<evidence type="ECO:0000256" key="5">
    <source>
        <dbReference type="ARBA" id="ARBA00022723"/>
    </source>
</evidence>
<accession>A0AA87Z4F0</accession>
<name>A0AA87Z4F0_FICCA</name>
<evidence type="ECO:0000256" key="6">
    <source>
        <dbReference type="ARBA" id="ARBA00022801"/>
    </source>
</evidence>
<dbReference type="GO" id="GO:0046872">
    <property type="term" value="F:metal ion binding"/>
    <property type="evidence" value="ECO:0007669"/>
    <property type="project" value="UniProtKB-KW"/>
</dbReference>
<dbReference type="FunFam" id="3.60.40.10:FF:000065">
    <property type="entry name" value="Protein phosphatase 2C 37"/>
    <property type="match status" value="1"/>
</dbReference>
<evidence type="ECO:0000256" key="4">
    <source>
        <dbReference type="ARBA" id="ARBA00013081"/>
    </source>
</evidence>
<keyword evidence="6 10" id="KW-0378">Hydrolase</keyword>
<keyword evidence="7" id="KW-0460">Magnesium</keyword>
<evidence type="ECO:0000256" key="8">
    <source>
        <dbReference type="ARBA" id="ARBA00022912"/>
    </source>
</evidence>
<comment type="cofactor">
    <cofactor evidence="2">
        <name>Mg(2+)</name>
        <dbReference type="ChEBI" id="CHEBI:18420"/>
    </cofactor>
</comment>
<evidence type="ECO:0000256" key="11">
    <source>
        <dbReference type="SAM" id="MobiDB-lite"/>
    </source>
</evidence>
<comment type="caution">
    <text evidence="13">The sequence shown here is derived from an EMBL/GenBank/DDBJ whole genome shotgun (WGS) entry which is preliminary data.</text>
</comment>
<dbReference type="Pfam" id="PF00481">
    <property type="entry name" value="PP2C"/>
    <property type="match status" value="1"/>
</dbReference>
<dbReference type="InterPro" id="IPR015655">
    <property type="entry name" value="PP2C"/>
</dbReference>
<evidence type="ECO:0000313" key="14">
    <source>
        <dbReference type="Proteomes" id="UP001187192"/>
    </source>
</evidence>
<dbReference type="GO" id="GO:0004722">
    <property type="term" value="F:protein serine/threonine phosphatase activity"/>
    <property type="evidence" value="ECO:0007669"/>
    <property type="project" value="UniProtKB-EC"/>
</dbReference>
<evidence type="ECO:0000256" key="3">
    <source>
        <dbReference type="ARBA" id="ARBA00006702"/>
    </source>
</evidence>
<comment type="similarity">
    <text evidence="3 10">Belongs to the PP2C family.</text>
</comment>
<keyword evidence="8 10" id="KW-0904">Protein phosphatase</keyword>
<keyword evidence="9" id="KW-0464">Manganese</keyword>
<sequence>MAEIICGLVSDGEASAPGESSSRAARRRRMEIRRFKFIAGLVPPAGAEERGQKRPKGKTQDCENAIENCGSEEDKHLAKAEVGKSTADQLISVSSASFSLSCPYSVLVDPADSGELPKFGFSSVCGRRRDMEDALTISPSFCRRYNEAATELHYYGVYDGHGCSHVATKCRERLHELVKEELESTDASTEWRSAMERSFSRMDEEVIAWNNCGLAATCRCDLQSPECDTVGSTAVVAIITPDKIVVANCGDSRAVLCRNGRPVPLSSDHKPDRPDELNRIQSSGGRVIYWEGPRVLGVLAMSRAIGDNYLKPYVSCEPEVTITDRTAEDDYLILASDGLWDVVSNETACGLVRMSLRKKARNRSKCTPTPESEVPGGRGREISDKACSDASTLLTKLALARRSTDNVSVIVVDLRRDT</sequence>
<evidence type="ECO:0000256" key="9">
    <source>
        <dbReference type="ARBA" id="ARBA00023211"/>
    </source>
</evidence>
<dbReference type="InterPro" id="IPR036457">
    <property type="entry name" value="PPM-type-like_dom_sf"/>
</dbReference>
<dbReference type="Gene3D" id="3.60.40.10">
    <property type="entry name" value="PPM-type phosphatase domain"/>
    <property type="match status" value="1"/>
</dbReference>
<keyword evidence="5" id="KW-0479">Metal-binding</keyword>
<dbReference type="PROSITE" id="PS01032">
    <property type="entry name" value="PPM_1"/>
    <property type="match status" value="1"/>
</dbReference>
<proteinExistence type="inferred from homology"/>